<dbReference type="OMA" id="GVHREWT"/>
<keyword evidence="3" id="KW-0464">Manganese</keyword>
<accession>A0A137P881</accession>
<dbReference type="EMBL" id="KQ964482">
    <property type="protein sequence ID" value="KXN71154.1"/>
    <property type="molecule type" value="Genomic_DNA"/>
</dbReference>
<organism evidence="6 7">
    <name type="scientific">Conidiobolus coronatus (strain ATCC 28846 / CBS 209.66 / NRRL 28638)</name>
    <name type="common">Delacroixia coronata</name>
    <dbReference type="NCBI Taxonomy" id="796925"/>
    <lineage>
        <taxon>Eukaryota</taxon>
        <taxon>Fungi</taxon>
        <taxon>Fungi incertae sedis</taxon>
        <taxon>Zoopagomycota</taxon>
        <taxon>Entomophthoromycotina</taxon>
        <taxon>Entomophthoromycetes</taxon>
        <taxon>Entomophthorales</taxon>
        <taxon>Ancylistaceae</taxon>
        <taxon>Conidiobolus</taxon>
    </lineage>
</organism>
<evidence type="ECO:0000256" key="4">
    <source>
        <dbReference type="ARBA" id="ARBA00023239"/>
    </source>
</evidence>
<dbReference type="InterPro" id="IPR022830">
    <property type="entry name" value="Indigdn_synthA-like"/>
</dbReference>
<keyword evidence="2" id="KW-0378">Hydrolase</keyword>
<dbReference type="STRING" id="796925.A0A137P881"/>
<keyword evidence="1" id="KW-0479">Metal-binding</keyword>
<evidence type="ECO:0000256" key="5">
    <source>
        <dbReference type="ARBA" id="ARBA00023295"/>
    </source>
</evidence>
<dbReference type="Pfam" id="PF04227">
    <property type="entry name" value="Indigoidine_A"/>
    <property type="match status" value="1"/>
</dbReference>
<keyword evidence="7" id="KW-1185">Reference proteome</keyword>
<proteinExistence type="inferred from homology"/>
<keyword evidence="5" id="KW-0326">Glycosidase</keyword>
<evidence type="ECO:0000256" key="1">
    <source>
        <dbReference type="ARBA" id="ARBA00022723"/>
    </source>
</evidence>
<evidence type="ECO:0000256" key="3">
    <source>
        <dbReference type="ARBA" id="ARBA00023211"/>
    </source>
</evidence>
<sequence length="341" mass="36600">MIRQLLKAKPYTKYCQFGSQYTARSYSNLVRLGDEVKKALANNLPVVSLESTIISHGMPYPQNVETALQVEDIIKTGGAIPATVGIINGEIVVGLSREEIELMGKEGAKVKKASRRDLSNILSQKILGATTVSTTMIASHLANIPVFVTGGIGGVHRGAETTFDISADLTELGRTPVGVVCSGVKSILDIPKTLEFLETQGVPVVTVSNTDNFPGFFVSDSGFKSPMNLPDTFDCAKLLDTQFKYQLNNGVVFAVPIPESHAANGHLIQSAIQQALEECERNGVKGKQVTPFLLEKINSITQGKSLESNISLVKNNAKVGTEIAVKLSELRSSGFHPQSSN</sequence>
<gene>
    <name evidence="6" type="ORF">CONCODRAFT_75526</name>
</gene>
<dbReference type="PANTHER" id="PTHR42909">
    <property type="entry name" value="ZGC:136858"/>
    <property type="match status" value="1"/>
</dbReference>
<dbReference type="GO" id="GO:0046872">
    <property type="term" value="F:metal ion binding"/>
    <property type="evidence" value="ECO:0007669"/>
    <property type="project" value="UniProtKB-KW"/>
</dbReference>
<dbReference type="SUPFAM" id="SSF110581">
    <property type="entry name" value="Indigoidine synthase A-like"/>
    <property type="match status" value="1"/>
</dbReference>
<dbReference type="AlphaFoldDB" id="A0A137P881"/>
<dbReference type="GO" id="GO:0005737">
    <property type="term" value="C:cytoplasm"/>
    <property type="evidence" value="ECO:0007669"/>
    <property type="project" value="TreeGrafter"/>
</dbReference>
<dbReference type="HAMAP" id="MF_01876">
    <property type="entry name" value="PsiMP_glycosidase"/>
    <property type="match status" value="1"/>
</dbReference>
<dbReference type="OrthoDB" id="198885at2759"/>
<dbReference type="GO" id="GO:0004730">
    <property type="term" value="F:pseudouridylate synthase activity"/>
    <property type="evidence" value="ECO:0007669"/>
    <property type="project" value="InterPro"/>
</dbReference>
<dbReference type="InterPro" id="IPR007342">
    <property type="entry name" value="PsuG"/>
</dbReference>
<dbReference type="Proteomes" id="UP000070444">
    <property type="component" value="Unassembled WGS sequence"/>
</dbReference>
<keyword evidence="4" id="KW-0456">Lyase</keyword>
<name>A0A137P881_CONC2</name>
<dbReference type="PANTHER" id="PTHR42909:SF1">
    <property type="entry name" value="CARBOHYDRATE KINASE PFKB DOMAIN-CONTAINING PROTEIN"/>
    <property type="match status" value="1"/>
</dbReference>
<evidence type="ECO:0000313" key="7">
    <source>
        <dbReference type="Proteomes" id="UP000070444"/>
    </source>
</evidence>
<evidence type="ECO:0000313" key="6">
    <source>
        <dbReference type="EMBL" id="KXN71154.1"/>
    </source>
</evidence>
<dbReference type="Gene3D" id="3.40.1790.10">
    <property type="entry name" value="Indigoidine synthase domain"/>
    <property type="match status" value="1"/>
</dbReference>
<reference evidence="6 7" key="1">
    <citation type="journal article" date="2015" name="Genome Biol. Evol.">
        <title>Phylogenomic analyses indicate that early fungi evolved digesting cell walls of algal ancestors of land plants.</title>
        <authorList>
            <person name="Chang Y."/>
            <person name="Wang S."/>
            <person name="Sekimoto S."/>
            <person name="Aerts A.L."/>
            <person name="Choi C."/>
            <person name="Clum A."/>
            <person name="LaButti K.M."/>
            <person name="Lindquist E.A."/>
            <person name="Yee Ngan C."/>
            <person name="Ohm R.A."/>
            <person name="Salamov A.A."/>
            <person name="Grigoriev I.V."/>
            <person name="Spatafora J.W."/>
            <person name="Berbee M.L."/>
        </authorList>
    </citation>
    <scope>NUCLEOTIDE SEQUENCE [LARGE SCALE GENOMIC DNA]</scope>
    <source>
        <strain evidence="6 7">NRRL 28638</strain>
    </source>
</reference>
<evidence type="ECO:0000256" key="2">
    <source>
        <dbReference type="ARBA" id="ARBA00022801"/>
    </source>
</evidence>
<dbReference type="GO" id="GO:0016798">
    <property type="term" value="F:hydrolase activity, acting on glycosyl bonds"/>
    <property type="evidence" value="ECO:0007669"/>
    <property type="project" value="UniProtKB-KW"/>
</dbReference>
<protein>
    <submittedName>
        <fullName evidence="6">Indigoidine synthase A like protein</fullName>
    </submittedName>
</protein>